<proteinExistence type="inferred from homology"/>
<keyword evidence="3" id="KW-1185">Reference proteome</keyword>
<dbReference type="InterPro" id="IPR035903">
    <property type="entry name" value="HesB-like_dom_sf"/>
</dbReference>
<evidence type="ECO:0000313" key="2">
    <source>
        <dbReference type="EMBL" id="PQD94484.1"/>
    </source>
</evidence>
<accession>A0A2S7MXF1</accession>
<dbReference type="Proteomes" id="UP000239663">
    <property type="component" value="Unassembled WGS sequence"/>
</dbReference>
<gene>
    <name evidence="2" type="ORF">CYL18_13825</name>
</gene>
<name>A0A2S7MXF1_9BACI</name>
<reference evidence="2 3" key="1">
    <citation type="submission" date="2017-12" db="EMBL/GenBank/DDBJ databases">
        <title>Taxonomic description and draft genome of Pradoshia cofamensis Gen. nov., sp. nov., a thermotolerant bacillale isolated from anterior gut of earthworm Eisenia fetida.</title>
        <authorList>
            <person name="Saha T."/>
            <person name="Chakraborty R."/>
        </authorList>
    </citation>
    <scope>NUCLEOTIDE SEQUENCE [LARGE SCALE GENOMIC DNA]</scope>
    <source>
        <strain evidence="2 3">EAG3</strain>
    </source>
</reference>
<sequence length="96" mass="11136">MKIIIDEQSISWYRDELDLNNGDSIRFFPRYGGYSPIQSGFSLGISPEPVKEGKVLTEAGGLSFFVEEEDLWYFDGHDLEVKFDEKKAEPVFHYHK</sequence>
<comment type="caution">
    <text evidence="2">The sequence shown here is derived from an EMBL/GenBank/DDBJ whole genome shotgun (WGS) entry which is preliminary data.</text>
</comment>
<dbReference type="EMBL" id="PKOZ01000009">
    <property type="protein sequence ID" value="PQD94484.1"/>
    <property type="molecule type" value="Genomic_DNA"/>
</dbReference>
<protein>
    <recommendedName>
        <fullName evidence="4">FeS cluster biogenesis domain-containing protein</fullName>
    </recommendedName>
</protein>
<evidence type="ECO:0000313" key="3">
    <source>
        <dbReference type="Proteomes" id="UP000239663"/>
    </source>
</evidence>
<dbReference type="OrthoDB" id="1645729at2"/>
<dbReference type="SUPFAM" id="SSF89360">
    <property type="entry name" value="HesB-like domain"/>
    <property type="match status" value="1"/>
</dbReference>
<dbReference type="AlphaFoldDB" id="A0A2S7MXF1"/>
<organism evidence="2 3">
    <name type="scientific">Pradoshia eiseniae</name>
    <dbReference type="NCBI Taxonomy" id="2064768"/>
    <lineage>
        <taxon>Bacteria</taxon>
        <taxon>Bacillati</taxon>
        <taxon>Bacillota</taxon>
        <taxon>Bacilli</taxon>
        <taxon>Bacillales</taxon>
        <taxon>Bacillaceae</taxon>
        <taxon>Pradoshia</taxon>
    </lineage>
</organism>
<comment type="similarity">
    <text evidence="1">Belongs to the HesB/IscA family.</text>
</comment>
<dbReference type="PIRSF" id="PIRSF034852">
    <property type="entry name" value="UCP034852"/>
    <property type="match status" value="1"/>
</dbReference>
<dbReference type="RefSeq" id="WP_104850122.1">
    <property type="nucleotide sequence ID" value="NZ_PKOZ01000009.1"/>
</dbReference>
<evidence type="ECO:0000256" key="1">
    <source>
        <dbReference type="ARBA" id="ARBA00006718"/>
    </source>
</evidence>
<dbReference type="InterPro" id="IPR008326">
    <property type="entry name" value="PdhI-like"/>
</dbReference>
<evidence type="ECO:0008006" key="4">
    <source>
        <dbReference type="Google" id="ProtNLM"/>
    </source>
</evidence>